<reference evidence="1" key="1">
    <citation type="submission" date="2021-01" db="EMBL/GenBank/DDBJ databases">
        <title>Whole genome shotgun sequence of Actinoplanes nipponensis NBRC 14063.</title>
        <authorList>
            <person name="Komaki H."/>
            <person name="Tamura T."/>
        </authorList>
    </citation>
    <scope>NUCLEOTIDE SEQUENCE</scope>
    <source>
        <strain evidence="1">NBRC 14063</strain>
    </source>
</reference>
<evidence type="ECO:0000313" key="1">
    <source>
        <dbReference type="EMBL" id="GIE50406.1"/>
    </source>
</evidence>
<keyword evidence="2" id="KW-1185">Reference proteome</keyword>
<dbReference type="EMBL" id="BOMQ01000048">
    <property type="protein sequence ID" value="GIE50406.1"/>
    <property type="molecule type" value="Genomic_DNA"/>
</dbReference>
<gene>
    <name evidence="1" type="ORF">Ani05nite_39400</name>
</gene>
<proteinExistence type="predicted"/>
<sequence>MRRAATVYDMTTYSGPATLILVDGARVTGMASLGTNNRGNLNGWSGTFRPNEVNTDIRNATEGLQLELPYDQIGEVTVTGVRKLLATQVLMSLVGRGPAPF</sequence>
<dbReference type="AlphaFoldDB" id="A0A919MMC1"/>
<evidence type="ECO:0000313" key="2">
    <source>
        <dbReference type="Proteomes" id="UP000647172"/>
    </source>
</evidence>
<organism evidence="1 2">
    <name type="scientific">Actinoplanes nipponensis</name>
    <dbReference type="NCBI Taxonomy" id="135950"/>
    <lineage>
        <taxon>Bacteria</taxon>
        <taxon>Bacillati</taxon>
        <taxon>Actinomycetota</taxon>
        <taxon>Actinomycetes</taxon>
        <taxon>Micromonosporales</taxon>
        <taxon>Micromonosporaceae</taxon>
        <taxon>Actinoplanes</taxon>
    </lineage>
</organism>
<accession>A0A919MMC1</accession>
<protein>
    <submittedName>
        <fullName evidence="1">Uncharacterized protein</fullName>
    </submittedName>
</protein>
<dbReference type="Proteomes" id="UP000647172">
    <property type="component" value="Unassembled WGS sequence"/>
</dbReference>
<comment type="caution">
    <text evidence="1">The sequence shown here is derived from an EMBL/GenBank/DDBJ whole genome shotgun (WGS) entry which is preliminary data.</text>
</comment>
<name>A0A919MMC1_9ACTN</name>